<reference evidence="1 2" key="1">
    <citation type="journal article" date="2021" name="Elife">
        <title>Chloroplast acquisition without the gene transfer in kleptoplastic sea slugs, Plakobranchus ocellatus.</title>
        <authorList>
            <person name="Maeda T."/>
            <person name="Takahashi S."/>
            <person name="Yoshida T."/>
            <person name="Shimamura S."/>
            <person name="Takaki Y."/>
            <person name="Nagai Y."/>
            <person name="Toyoda A."/>
            <person name="Suzuki Y."/>
            <person name="Arimoto A."/>
            <person name="Ishii H."/>
            <person name="Satoh N."/>
            <person name="Nishiyama T."/>
            <person name="Hasebe M."/>
            <person name="Maruyama T."/>
            <person name="Minagawa J."/>
            <person name="Obokata J."/>
            <person name="Shigenobu S."/>
        </authorList>
    </citation>
    <scope>NUCLEOTIDE SEQUENCE [LARGE SCALE GENOMIC DNA]</scope>
</reference>
<evidence type="ECO:0000313" key="1">
    <source>
        <dbReference type="EMBL" id="GFO40672.1"/>
    </source>
</evidence>
<dbReference type="Proteomes" id="UP000735302">
    <property type="component" value="Unassembled WGS sequence"/>
</dbReference>
<organism evidence="1 2">
    <name type="scientific">Plakobranchus ocellatus</name>
    <dbReference type="NCBI Taxonomy" id="259542"/>
    <lineage>
        <taxon>Eukaryota</taxon>
        <taxon>Metazoa</taxon>
        <taxon>Spiralia</taxon>
        <taxon>Lophotrochozoa</taxon>
        <taxon>Mollusca</taxon>
        <taxon>Gastropoda</taxon>
        <taxon>Heterobranchia</taxon>
        <taxon>Euthyneura</taxon>
        <taxon>Panpulmonata</taxon>
        <taxon>Sacoglossa</taxon>
        <taxon>Placobranchoidea</taxon>
        <taxon>Plakobranchidae</taxon>
        <taxon>Plakobranchus</taxon>
    </lineage>
</organism>
<sequence length="125" mass="14141">MLSINVYYITPNRSSVCATVHQGMPASKALSRKCMFNALASAIANEKLSVETWTQKTGRQSNSQSWRLAVCKLLHTRIVSNRGRCGRLMRVDGVNYKINLQEPCGERTRPVNGYTQLHNNNHYKT</sequence>
<comment type="caution">
    <text evidence="1">The sequence shown here is derived from an EMBL/GenBank/DDBJ whole genome shotgun (WGS) entry which is preliminary data.</text>
</comment>
<accession>A0AAV4D9B1</accession>
<keyword evidence="2" id="KW-1185">Reference proteome</keyword>
<dbReference type="EMBL" id="BLXT01007628">
    <property type="protein sequence ID" value="GFO40672.1"/>
    <property type="molecule type" value="Genomic_DNA"/>
</dbReference>
<gene>
    <name evidence="1" type="ORF">PoB_006717700</name>
</gene>
<name>A0AAV4D9B1_9GAST</name>
<dbReference type="AlphaFoldDB" id="A0AAV4D9B1"/>
<protein>
    <submittedName>
        <fullName evidence="1">Uncharacterized protein</fullName>
    </submittedName>
</protein>
<evidence type="ECO:0000313" key="2">
    <source>
        <dbReference type="Proteomes" id="UP000735302"/>
    </source>
</evidence>
<proteinExistence type="predicted"/>